<dbReference type="EMBL" id="AP018449">
    <property type="protein sequence ID" value="BBB90432.1"/>
    <property type="molecule type" value="Genomic_DNA"/>
</dbReference>
<dbReference type="AlphaFoldDB" id="A0A348AH84"/>
<dbReference type="Proteomes" id="UP000276437">
    <property type="component" value="Chromosome"/>
</dbReference>
<proteinExistence type="predicted"/>
<dbReference type="InterPro" id="IPR025983">
    <property type="entry name" value="Cys_rich_CPCC"/>
</dbReference>
<accession>A0A348AH84</accession>
<evidence type="ECO:0000313" key="3">
    <source>
        <dbReference type="Proteomes" id="UP000276437"/>
    </source>
</evidence>
<reference evidence="2 3" key="1">
    <citation type="journal article" date="2018" name="Int. J. Syst. Evol. Microbiol.">
        <title>Methylomusa anaerophila gen. nov., sp. nov., an anaerobic methanol-utilizing bacterium isolated from a microbial fuel cell.</title>
        <authorList>
            <person name="Amano N."/>
            <person name="Yamamuro A."/>
            <person name="Miyahara M."/>
            <person name="Kouzuma A."/>
            <person name="Abe T."/>
            <person name="Watanabe K."/>
        </authorList>
    </citation>
    <scope>NUCLEOTIDE SEQUENCE [LARGE SCALE GENOMIC DNA]</scope>
    <source>
        <strain evidence="2 3">MMFC1</strain>
    </source>
</reference>
<gene>
    <name evidence="2" type="ORF">MAMMFC1_01083</name>
</gene>
<evidence type="ECO:0000259" key="1">
    <source>
        <dbReference type="Pfam" id="PF14206"/>
    </source>
</evidence>
<dbReference type="OrthoDB" id="1456570at2"/>
<feature type="domain" description="Cysteine-rich CPCC" evidence="1">
    <location>
        <begin position="17"/>
        <end position="79"/>
    </location>
</feature>
<keyword evidence="3" id="KW-1185">Reference proteome</keyword>
<dbReference type="RefSeq" id="WP_126307144.1">
    <property type="nucleotide sequence ID" value="NZ_AP018449.1"/>
</dbReference>
<organism evidence="2 3">
    <name type="scientific">Methylomusa anaerophila</name>
    <dbReference type="NCBI Taxonomy" id="1930071"/>
    <lineage>
        <taxon>Bacteria</taxon>
        <taxon>Bacillati</taxon>
        <taxon>Bacillota</taxon>
        <taxon>Negativicutes</taxon>
        <taxon>Selenomonadales</taxon>
        <taxon>Sporomusaceae</taxon>
        <taxon>Methylomusa</taxon>
    </lineage>
</organism>
<protein>
    <recommendedName>
        <fullName evidence="1">Cysteine-rich CPCC domain-containing protein</fullName>
    </recommendedName>
</protein>
<dbReference type="Pfam" id="PF14206">
    <property type="entry name" value="Cys_rich_CPCC"/>
    <property type="match status" value="1"/>
</dbReference>
<sequence>MVIYKRGEIYMECKRDYCPCCGYPTLPLREHPQMPTFDICFLCYWQDDGQTDIDADRVYGGPNGKYSLTEAKGNFKKYLVMFSPENDTRIVPGDLPEEICIKKSLINLFKEIKITDNNDKKEVVWTEIIEMENKLHEYTHRKVERFTKK</sequence>
<evidence type="ECO:0000313" key="2">
    <source>
        <dbReference type="EMBL" id="BBB90432.1"/>
    </source>
</evidence>
<dbReference type="KEGG" id="mana:MAMMFC1_01083"/>
<name>A0A348AH84_9FIRM</name>